<dbReference type="SUPFAM" id="SSF55874">
    <property type="entry name" value="ATPase domain of HSP90 chaperone/DNA topoisomerase II/histidine kinase"/>
    <property type="match status" value="1"/>
</dbReference>
<name>A0AB39ACH6_9CAUD</name>
<reference evidence="1" key="1">
    <citation type="submission" date="2024-07" db="EMBL/GenBank/DDBJ databases">
        <authorList>
            <person name="Grose E."/>
            <person name="Duffy M.E."/>
            <person name="Ewool L.M."/>
            <person name="Grose J.H."/>
        </authorList>
    </citation>
    <scope>NUCLEOTIDE SEQUENCE</scope>
</reference>
<proteinExistence type="predicted"/>
<protein>
    <submittedName>
        <fullName evidence="1">RIIA lysis inhibitor</fullName>
    </submittedName>
</protein>
<dbReference type="Gene3D" id="3.30.565.10">
    <property type="entry name" value="Histidine kinase-like ATPase, C-terminal domain"/>
    <property type="match status" value="1"/>
</dbReference>
<dbReference type="EMBL" id="PQ072212">
    <property type="protein sequence ID" value="XDG19156.1"/>
    <property type="molecule type" value="Genomic_DNA"/>
</dbReference>
<sequence>MIVARSCEKGCQPRCKHSSTLTQTSEVIMEVSNSTQQAVSATLGATKTIAFEMVQDASFFQMLSSNLYSNQKLAVVRETLCNAWDSHIESGITDKAIQIEFTVNNEMIIRDFGKGIPHDLIGKVYGTYGASTKKNDKATTGGFGLGCKSPFALVDSFRVTNCCEGRKVIYNLSKSSAETNGLPGISTVLDIPTTETGLSVVIEIEPDDYQEIRDYCYAIIQHGDMKAEMINEDGESHEMPIMNLSPVTGSYIVESPDNRWWRGYMGDHQVFVRYGAVVYPILRTPATQKAVELLEDFCDMAQFRRIVVQAEPSTLALTPNREALSSQKMTEDGIVNICTELVKCIERDLQAMIPGALNSLEKKLAAGLTYDNYSHYHQLNFWEMIWPQSLRKYFNSGLCLQLRTKHLQRMTNAESAGYFKTFSFGNAKQDKALRKFRNSMHELGDRWNNRLSVKEAEFRLKRAIVLKPLSKIFAKHSDLSIKKLMLSDAGSYDRYVRKNGFVEHLPDEPYGLRELMKNKIVFLTTRISTVKGAINDCPSIEKRQTVWAYKLDQGEKSDTAFKAFRDAGFVIVDLTQNHSWDTDAQQRLADKKAKQAAAAANKAPVAKKQKKNLLITLRGFFNEKDHLRMSSGAIERYKSDQTCDKPIGYIRSNQLGTNIGGVFPYALLSDEEKDGIVVVRNGTELNMAKNRGAKPYVPVLARKLMTALADPKLKKYATLERQKGLEFISNSGKKIKLMKALGVSLPGLDKLRYDREMELLLNIVSDQSAYNIDNKMGDGWTEADRDLYRECEHFILNEKLPFISRLAVWDLDPILRRFNESDLTDMIKQNPELASPIKKLVLIAIKNGTKS</sequence>
<accession>A0AB39ACH6</accession>
<dbReference type="InterPro" id="IPR036890">
    <property type="entry name" value="HATPase_C_sf"/>
</dbReference>
<organism evidence="1">
    <name type="scientific">Erwinia phage Fifi051</name>
    <dbReference type="NCBI Taxonomy" id="3238787"/>
    <lineage>
        <taxon>Viruses</taxon>
        <taxon>Duplodnaviria</taxon>
        <taxon>Heunggongvirae</taxon>
        <taxon>Uroviricota</taxon>
        <taxon>Caudoviricetes</taxon>
    </lineage>
</organism>
<evidence type="ECO:0000313" key="1">
    <source>
        <dbReference type="EMBL" id="XDG19156.1"/>
    </source>
</evidence>